<protein>
    <recommendedName>
        <fullName evidence="7">Hemocyanin N-terminal domain-containing protein</fullName>
    </recommendedName>
</protein>
<name>A0A1I8PFK7_STOCA</name>
<feature type="domain" description="Hemocyanin N-terminal" evidence="3">
    <location>
        <begin position="48"/>
        <end position="169"/>
    </location>
</feature>
<feature type="signal peptide" evidence="2">
    <location>
        <begin position="1"/>
        <end position="16"/>
    </location>
</feature>
<evidence type="ECO:0000256" key="2">
    <source>
        <dbReference type="SAM" id="SignalP"/>
    </source>
</evidence>
<evidence type="ECO:0000313" key="6">
    <source>
        <dbReference type="Proteomes" id="UP000095300"/>
    </source>
</evidence>
<dbReference type="InterPro" id="IPR005204">
    <property type="entry name" value="Hemocyanin_N"/>
</dbReference>
<feature type="domain" description="Hemocyanin C-terminal" evidence="4">
    <location>
        <begin position="901"/>
        <end position="1137"/>
    </location>
</feature>
<dbReference type="SUPFAM" id="SSF81296">
    <property type="entry name" value="E set domains"/>
    <property type="match status" value="1"/>
</dbReference>
<dbReference type="OrthoDB" id="7419495at2759"/>
<accession>A0A1I8PFK7</accession>
<dbReference type="Gene3D" id="2.60.40.1520">
    <property type="entry name" value="Hemocyanin, C-terminal domain"/>
    <property type="match status" value="1"/>
</dbReference>
<evidence type="ECO:0000259" key="4">
    <source>
        <dbReference type="Pfam" id="PF03723"/>
    </source>
</evidence>
<organism evidence="5 6">
    <name type="scientific">Stomoxys calcitrans</name>
    <name type="common">Stable fly</name>
    <name type="synonym">Conops calcitrans</name>
    <dbReference type="NCBI Taxonomy" id="35570"/>
    <lineage>
        <taxon>Eukaryota</taxon>
        <taxon>Metazoa</taxon>
        <taxon>Ecdysozoa</taxon>
        <taxon>Arthropoda</taxon>
        <taxon>Hexapoda</taxon>
        <taxon>Insecta</taxon>
        <taxon>Pterygota</taxon>
        <taxon>Neoptera</taxon>
        <taxon>Endopterygota</taxon>
        <taxon>Diptera</taxon>
        <taxon>Brachycera</taxon>
        <taxon>Muscomorpha</taxon>
        <taxon>Muscoidea</taxon>
        <taxon>Muscidae</taxon>
        <taxon>Stomoxys</taxon>
    </lineage>
</organism>
<dbReference type="EnsemblMetazoa" id="SCAU007668-RA">
    <property type="protein sequence ID" value="SCAU007668-PA"/>
    <property type="gene ID" value="SCAU007668"/>
</dbReference>
<dbReference type="InterPro" id="IPR005203">
    <property type="entry name" value="Hemocyanin_C"/>
</dbReference>
<proteinExistence type="predicted"/>
<reference evidence="5" key="1">
    <citation type="submission" date="2020-05" db="UniProtKB">
        <authorList>
            <consortium name="EnsemblMetazoa"/>
        </authorList>
    </citation>
    <scope>IDENTIFICATION</scope>
    <source>
        <strain evidence="5">USDA</strain>
    </source>
</reference>
<dbReference type="Proteomes" id="UP000095300">
    <property type="component" value="Unassembled WGS sequence"/>
</dbReference>
<evidence type="ECO:0008006" key="7">
    <source>
        <dbReference type="Google" id="ProtNLM"/>
    </source>
</evidence>
<keyword evidence="2" id="KW-0732">Signal</keyword>
<dbReference type="PANTHER" id="PTHR11511">
    <property type="entry name" value="LARVAL STORAGE PROTEIN/PHENOLOXIDASE"/>
    <property type="match status" value="1"/>
</dbReference>
<evidence type="ECO:0000259" key="3">
    <source>
        <dbReference type="Pfam" id="PF03722"/>
    </source>
</evidence>
<dbReference type="InterPro" id="IPR014756">
    <property type="entry name" value="Ig_E-set"/>
</dbReference>
<dbReference type="PANTHER" id="PTHR11511:SF5">
    <property type="entry name" value="FAT-BODY PROTEIN 1-RELATED"/>
    <property type="match status" value="1"/>
</dbReference>
<dbReference type="KEGG" id="scac:106089296"/>
<dbReference type="InterPro" id="IPR037020">
    <property type="entry name" value="Hemocyanin_C_sf"/>
</dbReference>
<dbReference type="Gene3D" id="1.20.1370.10">
    <property type="entry name" value="Hemocyanin, N-terminal domain"/>
    <property type="match status" value="1"/>
</dbReference>
<sequence length="1139" mass="132110">MKCILAILFLAGFAASASIMDRTEVNPNVMMPGTENLGRLATMSREELLRQKFILDILNQVELPLQNPEWLQVQLEDVIDRTQYIGPLDEDMMIMLDLMRTKRVLGANEMCSLTQEQHLRQLIGLYRLMVRCRSFEMLQRLAIYARQNINPVLFVNALTLAIADREDTRMLITPAIYEILPRLYNKAALLRQVENVQRDVMINGNVVTMRPNIMDIIDMGQKSRLMKSRLSQMPTTANGMIDKSQLWMPWRNMRMQLALQKTLGGRVIMPPTTTDTTSTPTHRIMVRMADDDKPMGLLADDMGLRAWLNILLDELILEQGNRQNALSHVDMDQRLSSPVNQIRSKNIPAENEMPSNSLNNNLNRWSDNMARETLTDNRRNLPMPRREEMPHSMDRNADMENRKSNIDMQKEWNRDVSMIGQQQQDDMMKRSNPQILDSMEYRTTRVFAEKNIPNMKEENDSNGDMMKARMGSRKLIHENLSTLERSRESTTEGDRENARMMPRKHLDEDLPMVERRRGSTDEDDWTNARTTPNMMLRKHLDEELPTTSIDNDGLLHDSGRRLNLLHRELMGKMNRNPIEMQQNQNSHIRSNIGLPWERKETTNLRMEENDDEDIPRVGASRLHLIHADLHGKESWNPLQARPSLERQANTNMRSSWGMQEGTNERLDDVLPRLPQSGGRNPHLIHNDMLGKKNIDRLDLNSNAMMRDNEDGTPNWWTSQDMPRRLPRSIDRMLNGNDRMRMGQIILNSMQELVARLNVEQMSLEKDTLKDNKKIMTESKMSLDTMLNDMHMDEHSRLVVMEKMNEIAARLESSMQQAIQHLSNRQSYNDLMNVEMDKTHALHMDQIAMGEILHEIMALSEYVQDGQISNIMENSVTQLLLRHIVNCVEQQMQKLQRERSVKDIMVAGVHINNVKVDKLQTFIEVADVDLSNMLGRGETQTKQTIIGRMPRLNHKTFSINMDMNSDRNQRVVVRLLLAPKNDAMGNALSLDQLRQHVMLLDIVNIELKAGRNVIKRKSRDITWTSRDVTPYSEMYQRVMKALQGEMDWMADAIVGQTNMMPHRLLLPRGHVDGLPMQLMVVVTPASEMRQDLTTTRLGMDSWLIDDLPTHYPMDRQIINMQEMLMLPNVCLTDVMIYHEN</sequence>
<dbReference type="VEuPathDB" id="VectorBase:SCAU007668"/>
<dbReference type="Pfam" id="PF03722">
    <property type="entry name" value="Hemocyanin_N"/>
    <property type="match status" value="1"/>
</dbReference>
<dbReference type="GO" id="GO:0005615">
    <property type="term" value="C:extracellular space"/>
    <property type="evidence" value="ECO:0007669"/>
    <property type="project" value="UniProtKB-ARBA"/>
</dbReference>
<dbReference type="STRING" id="35570.A0A1I8PFK7"/>
<feature type="chain" id="PRO_5009326703" description="Hemocyanin N-terminal domain-containing protein" evidence="2">
    <location>
        <begin position="17"/>
        <end position="1139"/>
    </location>
</feature>
<dbReference type="GO" id="GO:0097009">
    <property type="term" value="P:energy homeostasis"/>
    <property type="evidence" value="ECO:0007669"/>
    <property type="project" value="UniProtKB-ARBA"/>
</dbReference>
<feature type="region of interest" description="Disordered" evidence="1">
    <location>
        <begin position="668"/>
        <end position="687"/>
    </location>
</feature>
<dbReference type="SUPFAM" id="SSF48050">
    <property type="entry name" value="Hemocyanin, N-terminal domain"/>
    <property type="match status" value="1"/>
</dbReference>
<keyword evidence="6" id="KW-1185">Reference proteome</keyword>
<dbReference type="InterPro" id="IPR013788">
    <property type="entry name" value="Hemocyanin/hexamerin"/>
</dbReference>
<gene>
    <name evidence="5" type="primary">106089296</name>
</gene>
<dbReference type="InterPro" id="IPR036697">
    <property type="entry name" value="Hemocyanin_N_sf"/>
</dbReference>
<dbReference type="GO" id="GO:0045735">
    <property type="term" value="F:nutrient reservoir activity"/>
    <property type="evidence" value="ECO:0007669"/>
    <property type="project" value="UniProtKB-ARBA"/>
</dbReference>
<dbReference type="AlphaFoldDB" id="A0A1I8PFK7"/>
<dbReference type="Pfam" id="PF03723">
    <property type="entry name" value="Hemocyanin_C"/>
    <property type="match status" value="1"/>
</dbReference>
<evidence type="ECO:0000313" key="5">
    <source>
        <dbReference type="EnsemblMetazoa" id="SCAU007668-PA"/>
    </source>
</evidence>
<evidence type="ECO:0000256" key="1">
    <source>
        <dbReference type="SAM" id="MobiDB-lite"/>
    </source>
</evidence>